<evidence type="ECO:0000313" key="3">
    <source>
        <dbReference type="EMBL" id="HIZ48180.1"/>
    </source>
</evidence>
<evidence type="ECO:0000256" key="1">
    <source>
        <dbReference type="SAM" id="Coils"/>
    </source>
</evidence>
<keyword evidence="1" id="KW-0175">Coiled coil</keyword>
<gene>
    <name evidence="3" type="ORF">H9810_05625</name>
</gene>
<dbReference type="AlphaFoldDB" id="A0A9D2F2V3"/>
<comment type="caution">
    <text evidence="3">The sequence shown here is derived from an EMBL/GenBank/DDBJ whole genome shotgun (WGS) entry which is preliminary data.</text>
</comment>
<dbReference type="Pfam" id="PF12773">
    <property type="entry name" value="DZR"/>
    <property type="match status" value="1"/>
</dbReference>
<reference evidence="3" key="1">
    <citation type="journal article" date="2021" name="PeerJ">
        <title>Extensive microbial diversity within the chicken gut microbiome revealed by metagenomics and culture.</title>
        <authorList>
            <person name="Gilroy R."/>
            <person name="Ravi A."/>
            <person name="Getino M."/>
            <person name="Pursley I."/>
            <person name="Horton D.L."/>
            <person name="Alikhan N.F."/>
            <person name="Baker D."/>
            <person name="Gharbi K."/>
            <person name="Hall N."/>
            <person name="Watson M."/>
            <person name="Adriaenssens E.M."/>
            <person name="Foster-Nyarko E."/>
            <person name="Jarju S."/>
            <person name="Secka A."/>
            <person name="Antonio M."/>
            <person name="Oren A."/>
            <person name="Chaudhuri R.R."/>
            <person name="La Ragione R."/>
            <person name="Hildebrand F."/>
            <person name="Pallen M.J."/>
        </authorList>
    </citation>
    <scope>NUCLEOTIDE SEQUENCE</scope>
    <source>
        <strain evidence="3">3436</strain>
    </source>
</reference>
<organism evidence="3 4">
    <name type="scientific">Candidatus Gemmiger excrementavium</name>
    <dbReference type="NCBI Taxonomy" id="2838608"/>
    <lineage>
        <taxon>Bacteria</taxon>
        <taxon>Bacillati</taxon>
        <taxon>Bacillota</taxon>
        <taxon>Clostridia</taxon>
        <taxon>Eubacteriales</taxon>
        <taxon>Gemmiger</taxon>
    </lineage>
</organism>
<sequence length="153" mass="16537">MPGWAEKLSKMTQNAVTKSKYMAEITRINIEISNHESSLKQQISEIGQYVVDNGLLKDDANIQAKLERIAELQATIASSQATIEALRKANVCPNCGATLDLDVNFCPKCGASRSPAPIPGAQPQAVQKQTCPGCGTELENDETFCPNCGQRVK</sequence>
<feature type="coiled-coil region" evidence="1">
    <location>
        <begin position="62"/>
        <end position="89"/>
    </location>
</feature>
<accession>A0A9D2F2V3</accession>
<evidence type="ECO:0000259" key="2">
    <source>
        <dbReference type="Pfam" id="PF12773"/>
    </source>
</evidence>
<feature type="domain" description="DZANK-type" evidence="2">
    <location>
        <begin position="92"/>
        <end position="149"/>
    </location>
</feature>
<dbReference type="InterPro" id="IPR025874">
    <property type="entry name" value="DZR"/>
</dbReference>
<dbReference type="Proteomes" id="UP000824031">
    <property type="component" value="Unassembled WGS sequence"/>
</dbReference>
<evidence type="ECO:0000313" key="4">
    <source>
        <dbReference type="Proteomes" id="UP000824031"/>
    </source>
</evidence>
<reference evidence="3" key="2">
    <citation type="submission" date="2021-04" db="EMBL/GenBank/DDBJ databases">
        <authorList>
            <person name="Gilroy R."/>
        </authorList>
    </citation>
    <scope>NUCLEOTIDE SEQUENCE</scope>
    <source>
        <strain evidence="3">3436</strain>
    </source>
</reference>
<proteinExistence type="predicted"/>
<dbReference type="EMBL" id="DXBO01000082">
    <property type="protein sequence ID" value="HIZ48180.1"/>
    <property type="molecule type" value="Genomic_DNA"/>
</dbReference>
<protein>
    <submittedName>
        <fullName evidence="3">Zinc ribbon domain-containing protein</fullName>
    </submittedName>
</protein>
<name>A0A9D2F2V3_9FIRM</name>